<evidence type="ECO:0000256" key="10">
    <source>
        <dbReference type="SAM" id="Phobius"/>
    </source>
</evidence>
<dbReference type="GO" id="GO:0071816">
    <property type="term" value="P:tail-anchored membrane protein insertion into ER membrane"/>
    <property type="evidence" value="ECO:0007669"/>
    <property type="project" value="InterPro"/>
</dbReference>
<dbReference type="Proteomes" id="UP000046395">
    <property type="component" value="Unassembled WGS sequence"/>
</dbReference>
<dbReference type="Gene3D" id="1.10.287.660">
    <property type="entry name" value="Helix hairpin bin"/>
    <property type="match status" value="1"/>
</dbReference>
<dbReference type="PANTHER" id="PTHR42650">
    <property type="entry name" value="TAIL-ANCHORED PROTEIN INSERTION RECEPTOR WRB"/>
    <property type="match status" value="1"/>
</dbReference>
<proteinExistence type="inferred from homology"/>
<feature type="transmembrane region" description="Helical" evidence="10">
    <location>
        <begin position="101"/>
        <end position="122"/>
    </location>
</feature>
<dbReference type="AlphaFoldDB" id="A0A5S6QM11"/>
<evidence type="ECO:0000256" key="3">
    <source>
        <dbReference type="ARBA" id="ARBA00017951"/>
    </source>
</evidence>
<dbReference type="GO" id="GO:0043529">
    <property type="term" value="C:GET complex"/>
    <property type="evidence" value="ECO:0007669"/>
    <property type="project" value="TreeGrafter"/>
</dbReference>
<evidence type="ECO:0000256" key="2">
    <source>
        <dbReference type="ARBA" id="ARBA00010799"/>
    </source>
</evidence>
<sequence length="178" mass="20767">MEVASLPVVVHVFGTLAAFYLSPYYLSPITWLFARATVRRDREEKKIQKRIEIVKKELQEIQMIDQFAEYARTKREFDVLRVRIKQIEDKYQSKLLDQENLCTIIFYAVMLFAIAHCVYKYYGLPILQFPATWFAPFNFILSFPGTRSTAEIAYVSVSFIVGLTLCLTKITSLSYVHL</sequence>
<evidence type="ECO:0000256" key="8">
    <source>
        <dbReference type="ARBA" id="ARBA00032437"/>
    </source>
</evidence>
<evidence type="ECO:0000256" key="7">
    <source>
        <dbReference type="ARBA" id="ARBA00023136"/>
    </source>
</evidence>
<evidence type="ECO:0000256" key="4">
    <source>
        <dbReference type="ARBA" id="ARBA00022692"/>
    </source>
</evidence>
<evidence type="ECO:0000313" key="12">
    <source>
        <dbReference type="WBParaSite" id="TMUE_2000008238.1"/>
    </source>
</evidence>
<dbReference type="GO" id="GO:0043495">
    <property type="term" value="F:protein-membrane adaptor activity"/>
    <property type="evidence" value="ECO:0007669"/>
    <property type="project" value="TreeGrafter"/>
</dbReference>
<evidence type="ECO:0000313" key="11">
    <source>
        <dbReference type="Proteomes" id="UP000046395"/>
    </source>
</evidence>
<name>A0A5S6QM11_TRIMR</name>
<comment type="similarity">
    <text evidence="2">Belongs to the WRB/GET1 family.</text>
</comment>
<keyword evidence="5" id="KW-0256">Endoplasmic reticulum</keyword>
<dbReference type="WBParaSite" id="TMUE_2000008238.1">
    <property type="protein sequence ID" value="TMUE_2000008238.1"/>
    <property type="gene ID" value="WBGene00289223"/>
</dbReference>
<dbReference type="GO" id="GO:0005789">
    <property type="term" value="C:endoplasmic reticulum membrane"/>
    <property type="evidence" value="ECO:0007669"/>
    <property type="project" value="UniProtKB-SubCell"/>
</dbReference>
<keyword evidence="7 10" id="KW-0472">Membrane</keyword>
<organism evidence="11 12">
    <name type="scientific">Trichuris muris</name>
    <name type="common">Mouse whipworm</name>
    <dbReference type="NCBI Taxonomy" id="70415"/>
    <lineage>
        <taxon>Eukaryota</taxon>
        <taxon>Metazoa</taxon>
        <taxon>Ecdysozoa</taxon>
        <taxon>Nematoda</taxon>
        <taxon>Enoplea</taxon>
        <taxon>Dorylaimia</taxon>
        <taxon>Trichinellida</taxon>
        <taxon>Trichuridae</taxon>
        <taxon>Trichuris</taxon>
    </lineage>
</organism>
<dbReference type="Pfam" id="PF04420">
    <property type="entry name" value="CHD5"/>
    <property type="match status" value="1"/>
</dbReference>
<evidence type="ECO:0000256" key="5">
    <source>
        <dbReference type="ARBA" id="ARBA00022824"/>
    </source>
</evidence>
<dbReference type="InterPro" id="IPR028945">
    <property type="entry name" value="Get1"/>
</dbReference>
<evidence type="ECO:0000256" key="6">
    <source>
        <dbReference type="ARBA" id="ARBA00022989"/>
    </source>
</evidence>
<reference evidence="12" key="1">
    <citation type="submission" date="2019-12" db="UniProtKB">
        <authorList>
            <consortium name="WormBaseParasite"/>
        </authorList>
    </citation>
    <scope>IDENTIFICATION</scope>
</reference>
<accession>A0A5S6QM11</accession>
<dbReference type="STRING" id="70415.A0A5S6QM11"/>
<evidence type="ECO:0000256" key="9">
    <source>
        <dbReference type="ARBA" id="ARBA00033006"/>
    </source>
</evidence>
<feature type="transmembrane region" description="Helical" evidence="10">
    <location>
        <begin position="152"/>
        <end position="176"/>
    </location>
</feature>
<keyword evidence="6 10" id="KW-1133">Transmembrane helix</keyword>
<dbReference type="InterPro" id="IPR029012">
    <property type="entry name" value="Helix_hairpin_bin_sf"/>
</dbReference>
<comment type="subcellular location">
    <subcellularLocation>
        <location evidence="1">Endoplasmic reticulum membrane</location>
        <topology evidence="1">Multi-pass membrane protein</topology>
    </subcellularLocation>
</comment>
<keyword evidence="11" id="KW-1185">Reference proteome</keyword>
<evidence type="ECO:0000256" key="1">
    <source>
        <dbReference type="ARBA" id="ARBA00004477"/>
    </source>
</evidence>
<protein>
    <recommendedName>
        <fullName evidence="3">Guided entry of tail-anchored proteins factor 1</fullName>
    </recommendedName>
    <alternativeName>
        <fullName evidence="8">Tail-anchored protein insertion receptor WRB</fullName>
    </alternativeName>
    <alternativeName>
        <fullName evidence="9">Tryptophan-rich basic protein</fullName>
    </alternativeName>
</protein>
<keyword evidence="4 10" id="KW-0812">Transmembrane</keyword>
<feature type="transmembrane region" description="Helical" evidence="10">
    <location>
        <begin position="12"/>
        <end position="34"/>
    </location>
</feature>
<dbReference type="PANTHER" id="PTHR42650:SF1">
    <property type="entry name" value="GUIDED ENTRY OF TAIL-ANCHORED PROTEINS FACTOR 1"/>
    <property type="match status" value="1"/>
</dbReference>